<proteinExistence type="predicted"/>
<name>A0ABY6CRR0_9BACT</name>
<dbReference type="Proteomes" id="UP001065174">
    <property type="component" value="Chromosome"/>
</dbReference>
<gene>
    <name evidence="2" type="ORF">N6H18_04445</name>
</gene>
<dbReference type="EMBL" id="CP106679">
    <property type="protein sequence ID" value="UXP33202.1"/>
    <property type="molecule type" value="Genomic_DNA"/>
</dbReference>
<evidence type="ECO:0000313" key="3">
    <source>
        <dbReference type="Proteomes" id="UP001065174"/>
    </source>
</evidence>
<keyword evidence="2" id="KW-0648">Protein biosynthesis</keyword>
<feature type="compositionally biased region" description="Polar residues" evidence="1">
    <location>
        <begin position="31"/>
        <end position="40"/>
    </location>
</feature>
<evidence type="ECO:0000256" key="1">
    <source>
        <dbReference type="SAM" id="MobiDB-lite"/>
    </source>
</evidence>
<dbReference type="RefSeq" id="WP_262310631.1">
    <property type="nucleotide sequence ID" value="NZ_CP106679.1"/>
</dbReference>
<keyword evidence="2" id="KW-0251">Elongation factor</keyword>
<evidence type="ECO:0000313" key="2">
    <source>
        <dbReference type="EMBL" id="UXP33202.1"/>
    </source>
</evidence>
<dbReference type="GO" id="GO:0003746">
    <property type="term" value="F:translation elongation factor activity"/>
    <property type="evidence" value="ECO:0007669"/>
    <property type="project" value="UniProtKB-KW"/>
</dbReference>
<reference evidence="2" key="1">
    <citation type="submission" date="2022-09" db="EMBL/GenBank/DDBJ databases">
        <title>Comparative genomics and taxonomic characterization of three novel marine species of genus Reichenbachiella exhibiting antioxidant and polysaccharide degradation activities.</title>
        <authorList>
            <person name="Muhammad N."/>
            <person name="Lee Y.-J."/>
            <person name="Ko J."/>
            <person name="Kim S.-G."/>
        </authorList>
    </citation>
    <scope>NUCLEOTIDE SEQUENCE</scope>
    <source>
        <strain evidence="2">BKB1-1</strain>
    </source>
</reference>
<protein>
    <submittedName>
        <fullName evidence="2">GreA/GreB family elongation factor</fullName>
    </submittedName>
</protein>
<accession>A0ABY6CRR0</accession>
<feature type="region of interest" description="Disordered" evidence="1">
    <location>
        <begin position="26"/>
        <end position="45"/>
    </location>
</feature>
<keyword evidence="3" id="KW-1185">Reference proteome</keyword>
<sequence>MTLKEDIYHACLKTLDDKIEIAKSSMEAAQESANNETKSSAGDKYETGRAMSQNERDMYAKQFTDLLHQKKVLGSIDPKKKMSTVESGALVKTEKGLFFISISIGLVRGKMNQAMAISPISPIAQQMLGKREGETFDWMKKSEQILEVL</sequence>
<organism evidence="2 3">
    <name type="scientific">Reichenbachiella agarivorans</name>
    <dbReference type="NCBI Taxonomy" id="2979464"/>
    <lineage>
        <taxon>Bacteria</taxon>
        <taxon>Pseudomonadati</taxon>
        <taxon>Bacteroidota</taxon>
        <taxon>Cytophagia</taxon>
        <taxon>Cytophagales</taxon>
        <taxon>Reichenbachiellaceae</taxon>
        <taxon>Reichenbachiella</taxon>
    </lineage>
</organism>